<evidence type="ECO:0000256" key="3">
    <source>
        <dbReference type="ARBA" id="ARBA00007125"/>
    </source>
</evidence>
<dbReference type="EMBL" id="FLQY01000126">
    <property type="protein sequence ID" value="SBT07232.1"/>
    <property type="molecule type" value="Genomic_DNA"/>
</dbReference>
<keyword evidence="7" id="KW-1003">Cell membrane</keyword>
<dbReference type="InterPro" id="IPR050273">
    <property type="entry name" value="GppA/Ppx_hydrolase"/>
</dbReference>
<evidence type="ECO:0000313" key="13">
    <source>
        <dbReference type="EMBL" id="SBT07232.1"/>
    </source>
</evidence>
<dbReference type="GO" id="GO:0005886">
    <property type="term" value="C:plasma membrane"/>
    <property type="evidence" value="ECO:0007669"/>
    <property type="project" value="UniProtKB-SubCell"/>
</dbReference>
<organism evidence="13 14">
    <name type="scientific">Candidatus Propionivibrio aalborgensis</name>
    <dbReference type="NCBI Taxonomy" id="1860101"/>
    <lineage>
        <taxon>Bacteria</taxon>
        <taxon>Pseudomonadati</taxon>
        <taxon>Pseudomonadota</taxon>
        <taxon>Betaproteobacteria</taxon>
        <taxon>Rhodocyclales</taxon>
        <taxon>Rhodocyclaceae</taxon>
        <taxon>Propionivibrio</taxon>
    </lineage>
</organism>
<evidence type="ECO:0000256" key="8">
    <source>
        <dbReference type="ARBA" id="ARBA00022801"/>
    </source>
</evidence>
<keyword evidence="9" id="KW-0472">Membrane</keyword>
<dbReference type="PANTHER" id="PTHR30005:SF14">
    <property type="entry name" value="EXOPOLYPHOSPHATASE"/>
    <property type="match status" value="1"/>
</dbReference>
<feature type="domain" description="Ppx/GppA phosphatase C-terminal" evidence="12">
    <location>
        <begin position="315"/>
        <end position="483"/>
    </location>
</feature>
<reference evidence="13 14" key="1">
    <citation type="submission" date="2016-06" db="EMBL/GenBank/DDBJ databases">
        <authorList>
            <person name="Kjaerup R.B."/>
            <person name="Dalgaard T.S."/>
            <person name="Juul-Madsen H.R."/>
        </authorList>
    </citation>
    <scope>NUCLEOTIDE SEQUENCE [LARGE SCALE GENOMIC DNA]</scope>
    <source>
        <strain evidence="13">2</strain>
    </source>
</reference>
<comment type="cofactor">
    <cofactor evidence="1">
        <name>Mg(2+)</name>
        <dbReference type="ChEBI" id="CHEBI:18420"/>
    </cofactor>
</comment>
<comment type="subcellular location">
    <subcellularLocation>
        <location evidence="2">Cell membrane</location>
        <topology evidence="2">Peripheral membrane protein</topology>
    </subcellularLocation>
</comment>
<sequence length="506" mass="55699">MGYEQIAAVDLGSNSFRMQVGRVVEDQIYPLDTLKEPVRLASGLTKEKMLDEAAQQRALDTLSRFGERLRGFQSDAVRVVATNTLRVAKNAKAFIPQAEAALGFPIEVIGGREEARLIYIGAAHALPIVKHKRLVVDIGGGSTEFIIGKKFDPLAVESLFMGCVSYTLRFFPDGKVDKRRFAEAEVSAGREIQSITQDYRRVGWTEAVGSSGTARAIADLLESNGLNAGGVNGTSGITREGLSKLRGLLIRAGSAADLKLDGLSNDRIPVFAGGLAIMSAIFSELGIERMTYSEGALRLGVLYDLLGRFHRQDMRDATVKQFMQRYQVDMRQAARVECTALQLLGQLIDVDLPENESEVRFLRWAVALHEIGISVAHGGYHKHGSYIVSFADMPGFSKKDQERLALLILGQRGKLEKLPSASAVDSNWRLVFCLRLATLLHRSRDDQSLPEILVKQSDTGFQIELPADWLLANPLSSAALDDETPTWKRVGLAFRIKPQDLCVLQE</sequence>
<dbReference type="PANTHER" id="PTHR30005">
    <property type="entry name" value="EXOPOLYPHOSPHATASE"/>
    <property type="match status" value="1"/>
</dbReference>
<dbReference type="Pfam" id="PF21447">
    <property type="entry name" value="Ppx-GppA_III"/>
    <property type="match status" value="1"/>
</dbReference>
<gene>
    <name evidence="13" type="primary">ppx</name>
    <name evidence="13" type="ORF">PROAA_2110009</name>
</gene>
<dbReference type="InterPro" id="IPR043129">
    <property type="entry name" value="ATPase_NBD"/>
</dbReference>
<proteinExistence type="inferred from homology"/>
<evidence type="ECO:0000256" key="6">
    <source>
        <dbReference type="ARBA" id="ARBA00020416"/>
    </source>
</evidence>
<feature type="domain" description="Ppx/GppA phosphatase N-terminal" evidence="11">
    <location>
        <begin position="22"/>
        <end position="308"/>
    </location>
</feature>
<evidence type="ECO:0000256" key="7">
    <source>
        <dbReference type="ARBA" id="ARBA00022475"/>
    </source>
</evidence>
<dbReference type="CDD" id="cd24053">
    <property type="entry name" value="ASKHA_NBD_EcPPX-GppA-like"/>
    <property type="match status" value="1"/>
</dbReference>
<dbReference type="Gene3D" id="3.30.420.150">
    <property type="entry name" value="Exopolyphosphatase. Domain 2"/>
    <property type="match status" value="1"/>
</dbReference>
<dbReference type="NCBIfam" id="TIGR03706">
    <property type="entry name" value="exo_poly_only"/>
    <property type="match status" value="1"/>
</dbReference>
<dbReference type="Gene3D" id="3.30.420.40">
    <property type="match status" value="1"/>
</dbReference>
<comment type="catalytic activity">
    <reaction evidence="10">
        <text>[phosphate](n) + H2O = [phosphate](n-1) + phosphate + H(+)</text>
        <dbReference type="Rhea" id="RHEA:21528"/>
        <dbReference type="Rhea" id="RHEA-COMP:9859"/>
        <dbReference type="Rhea" id="RHEA-COMP:14279"/>
        <dbReference type="ChEBI" id="CHEBI:15377"/>
        <dbReference type="ChEBI" id="CHEBI:15378"/>
        <dbReference type="ChEBI" id="CHEBI:16838"/>
        <dbReference type="ChEBI" id="CHEBI:43474"/>
        <dbReference type="EC" id="3.6.1.11"/>
    </reaction>
</comment>
<dbReference type="GO" id="GO:0004309">
    <property type="term" value="F:exopolyphosphatase activity"/>
    <property type="evidence" value="ECO:0007669"/>
    <property type="project" value="UniProtKB-EC"/>
</dbReference>
<keyword evidence="8 13" id="KW-0378">Hydrolase</keyword>
<dbReference type="InterPro" id="IPR022371">
    <property type="entry name" value="Exopolyphosphatase"/>
</dbReference>
<comment type="subunit">
    <text evidence="4">Homodimer.</text>
</comment>
<evidence type="ECO:0000256" key="2">
    <source>
        <dbReference type="ARBA" id="ARBA00004202"/>
    </source>
</evidence>
<dbReference type="InterPro" id="IPR048950">
    <property type="entry name" value="Ppx_GppA_C"/>
</dbReference>
<dbReference type="Proteomes" id="UP000199600">
    <property type="component" value="Unassembled WGS sequence"/>
</dbReference>
<evidence type="ECO:0000259" key="12">
    <source>
        <dbReference type="Pfam" id="PF21447"/>
    </source>
</evidence>
<dbReference type="PIRSF" id="PIRSF001267">
    <property type="entry name" value="Pyrophosphatase_GppA_Ppx"/>
    <property type="match status" value="1"/>
</dbReference>
<dbReference type="EC" id="3.6.1.11" evidence="5"/>
<evidence type="ECO:0000259" key="11">
    <source>
        <dbReference type="Pfam" id="PF02541"/>
    </source>
</evidence>
<dbReference type="FunFam" id="3.30.420.150:FF:000001">
    <property type="entry name" value="Guanosine-5'-triphosphate,3'-diphosphate pyrophosphatase"/>
    <property type="match status" value="1"/>
</dbReference>
<dbReference type="InterPro" id="IPR003695">
    <property type="entry name" value="Ppx_GppA_N"/>
</dbReference>
<dbReference type="RefSeq" id="WP_186410795.1">
    <property type="nucleotide sequence ID" value="NZ_FLQY01000126.1"/>
</dbReference>
<name>A0A1A8XRW9_9RHOO</name>
<comment type="similarity">
    <text evidence="3">Belongs to the GppA/Ppx family.</text>
</comment>
<evidence type="ECO:0000256" key="10">
    <source>
        <dbReference type="ARBA" id="ARBA00047607"/>
    </source>
</evidence>
<dbReference type="InterPro" id="IPR030673">
    <property type="entry name" value="PyroPPase_GppA_Ppx"/>
</dbReference>
<dbReference type="AlphaFoldDB" id="A0A1A8XRW9"/>
<evidence type="ECO:0000313" key="14">
    <source>
        <dbReference type="Proteomes" id="UP000199600"/>
    </source>
</evidence>
<keyword evidence="14" id="KW-1185">Reference proteome</keyword>
<protein>
    <recommendedName>
        <fullName evidence="6">Exopolyphosphatase</fullName>
        <ecNumber evidence="5">3.6.1.11</ecNumber>
    </recommendedName>
</protein>
<dbReference type="SUPFAM" id="SSF109604">
    <property type="entry name" value="HD-domain/PDEase-like"/>
    <property type="match status" value="1"/>
</dbReference>
<accession>A0A1A8XRW9</accession>
<dbReference type="GO" id="GO:0006798">
    <property type="term" value="P:polyphosphate catabolic process"/>
    <property type="evidence" value="ECO:0007669"/>
    <property type="project" value="TreeGrafter"/>
</dbReference>
<evidence type="ECO:0000256" key="1">
    <source>
        <dbReference type="ARBA" id="ARBA00001946"/>
    </source>
</evidence>
<evidence type="ECO:0000256" key="5">
    <source>
        <dbReference type="ARBA" id="ARBA00012451"/>
    </source>
</evidence>
<evidence type="ECO:0000256" key="4">
    <source>
        <dbReference type="ARBA" id="ARBA00011738"/>
    </source>
</evidence>
<dbReference type="Pfam" id="PF02541">
    <property type="entry name" value="Ppx-GppA"/>
    <property type="match status" value="1"/>
</dbReference>
<dbReference type="SUPFAM" id="SSF53067">
    <property type="entry name" value="Actin-like ATPase domain"/>
    <property type="match status" value="2"/>
</dbReference>
<evidence type="ECO:0000256" key="9">
    <source>
        <dbReference type="ARBA" id="ARBA00023136"/>
    </source>
</evidence>
<dbReference type="Gene3D" id="1.10.3210.10">
    <property type="entry name" value="Hypothetical protein af1432"/>
    <property type="match status" value="1"/>
</dbReference>
<dbReference type="FunFam" id="3.30.420.40:FF:000023">
    <property type="entry name" value="Guanosine-5'-triphosphate,3'-diphosphate pyrophosphatase"/>
    <property type="match status" value="1"/>
</dbReference>